<dbReference type="HOGENOM" id="CLU_1906547_0_0_1"/>
<dbReference type="EMBL" id="GL636489">
    <property type="protein sequence ID" value="EFW20412.1"/>
    <property type="molecule type" value="Genomic_DNA"/>
</dbReference>
<protein>
    <submittedName>
        <fullName evidence="1">Uncharacterized protein</fullName>
    </submittedName>
</protein>
<sequence>MCRICSRCSMLSMTCLRGTPDPACLNWSASTKYVVEADQLFRRAGSMHPYSFLQKRGCKLLQSRYPAVLREVSSTLAMASKVCACSRGAWWQPSPSPPGSSLAMAIRMATTATKQNLHKKGDPTWPSQFLIHT</sequence>
<keyword evidence="2" id="KW-1185">Reference proteome</keyword>
<evidence type="ECO:0000313" key="2">
    <source>
        <dbReference type="Proteomes" id="UP000002497"/>
    </source>
</evidence>
<dbReference type="AlphaFoldDB" id="E9D0F9"/>
<reference evidence="2" key="1">
    <citation type="journal article" date="2010" name="Genome Res.">
        <title>Population genomic sequencing of Coccidioides fungi reveals recent hybridization and transposon control.</title>
        <authorList>
            <person name="Neafsey D.E."/>
            <person name="Barker B.M."/>
            <person name="Sharpton T.J."/>
            <person name="Stajich J.E."/>
            <person name="Park D.J."/>
            <person name="Whiston E."/>
            <person name="Hung C.-Y."/>
            <person name="McMahan C."/>
            <person name="White J."/>
            <person name="Sykes S."/>
            <person name="Heiman D."/>
            <person name="Young S."/>
            <person name="Zeng Q."/>
            <person name="Abouelleil A."/>
            <person name="Aftuck L."/>
            <person name="Bessette D."/>
            <person name="Brown A."/>
            <person name="FitzGerald M."/>
            <person name="Lui A."/>
            <person name="Macdonald J.P."/>
            <person name="Priest M."/>
            <person name="Orbach M.J."/>
            <person name="Galgiani J.N."/>
            <person name="Kirkland T.N."/>
            <person name="Cole G.T."/>
            <person name="Birren B.W."/>
            <person name="Henn M.R."/>
            <person name="Taylor J.W."/>
            <person name="Rounsley S.D."/>
        </authorList>
    </citation>
    <scope>NUCLEOTIDE SEQUENCE [LARGE SCALE GENOMIC DNA]</scope>
    <source>
        <strain evidence="2">RMSCC 757 / Silveira</strain>
    </source>
</reference>
<dbReference type="VEuPathDB" id="FungiDB:CPSG_03587"/>
<name>E9D0F9_COCPS</name>
<evidence type="ECO:0000313" key="1">
    <source>
        <dbReference type="EMBL" id="EFW20412.1"/>
    </source>
</evidence>
<proteinExistence type="predicted"/>
<organism evidence="2">
    <name type="scientific">Coccidioides posadasii (strain RMSCC 757 / Silveira)</name>
    <name type="common">Valley fever fungus</name>
    <dbReference type="NCBI Taxonomy" id="443226"/>
    <lineage>
        <taxon>Eukaryota</taxon>
        <taxon>Fungi</taxon>
        <taxon>Dikarya</taxon>
        <taxon>Ascomycota</taxon>
        <taxon>Pezizomycotina</taxon>
        <taxon>Eurotiomycetes</taxon>
        <taxon>Eurotiomycetidae</taxon>
        <taxon>Onygenales</taxon>
        <taxon>Onygenaceae</taxon>
        <taxon>Coccidioides</taxon>
    </lineage>
</organism>
<gene>
    <name evidence="1" type="ORF">CPSG_03587</name>
</gene>
<dbReference type="Proteomes" id="UP000002497">
    <property type="component" value="Unassembled WGS sequence"/>
</dbReference>
<reference evidence="2" key="2">
    <citation type="submission" date="2010-03" db="EMBL/GenBank/DDBJ databases">
        <title>The genome sequence of Coccidioides posadasii strain Silveira.</title>
        <authorList>
            <consortium name="The Broad Institute Genome Sequencing Center for Infectious Disease"/>
            <person name="Neafsey D."/>
            <person name="Orbach M."/>
            <person name="Henn M.R."/>
            <person name="Cole G.T."/>
            <person name="Galgiani J."/>
            <person name="Gardner M.J."/>
            <person name="Kirkland T.N."/>
            <person name="Taylor J.W."/>
            <person name="Young S.K."/>
            <person name="Zeng Q."/>
            <person name="Koehrsen M."/>
            <person name="Alvarado L."/>
            <person name="Berlin A."/>
            <person name="Borenstein D."/>
            <person name="Chapman S.B."/>
            <person name="Chen Z."/>
            <person name="Engels R."/>
            <person name="Freedman E."/>
            <person name="Gellesch M."/>
            <person name="Goldberg J."/>
            <person name="Griggs A."/>
            <person name="Gujja S."/>
            <person name="Heilman E."/>
            <person name="Heiman D."/>
            <person name="Howarth C."/>
            <person name="Jen D."/>
            <person name="Larson L."/>
            <person name="Mehta T."/>
            <person name="Neiman D."/>
            <person name="Park D."/>
            <person name="Pearson M."/>
            <person name="Richards J."/>
            <person name="Roberts A."/>
            <person name="Saif S."/>
            <person name="Shea T."/>
            <person name="Shenoy N."/>
            <person name="Sisk P."/>
            <person name="Stolte C."/>
            <person name="Sykes S."/>
            <person name="Walk T."/>
            <person name="White J."/>
            <person name="Yandava C."/>
            <person name="Haas B."/>
            <person name="Nusbaum C."/>
            <person name="Birren B."/>
        </authorList>
    </citation>
    <scope>NUCLEOTIDE SEQUENCE [LARGE SCALE GENOMIC DNA]</scope>
    <source>
        <strain evidence="2">RMSCC 757 / Silveira</strain>
    </source>
</reference>
<accession>E9D0F9</accession>